<evidence type="ECO:0000313" key="3">
    <source>
        <dbReference type="Proteomes" id="UP000824024"/>
    </source>
</evidence>
<dbReference type="Proteomes" id="UP000824024">
    <property type="component" value="Unassembled WGS sequence"/>
</dbReference>
<dbReference type="AlphaFoldDB" id="A0A9D2IGH5"/>
<keyword evidence="1" id="KW-0175">Coiled coil</keyword>
<sequence>GTAALIGVIEAYSVMTGKEPDQDNVDAAFNEMVVTGEIEESGEEPEQVEGMIANLKEQVASGEISTQKEMEDAIDQAQQQFEITLTPEQQQQLLELLQKLDSIDLNLEDLKQQAQNIYDKLSDMGLDMDSLKEEAGGFFSRIFQAIKDFFTNLFS</sequence>
<dbReference type="EMBL" id="DXCH01000173">
    <property type="protein sequence ID" value="HIZ07498.1"/>
    <property type="molecule type" value="Genomic_DNA"/>
</dbReference>
<gene>
    <name evidence="2" type="ORF">IAA08_06140</name>
</gene>
<protein>
    <submittedName>
        <fullName evidence="2">DUF1002 domain-containing protein</fullName>
    </submittedName>
</protein>
<feature type="coiled-coil region" evidence="1">
    <location>
        <begin position="93"/>
        <end position="120"/>
    </location>
</feature>
<evidence type="ECO:0000313" key="2">
    <source>
        <dbReference type="EMBL" id="HIZ07498.1"/>
    </source>
</evidence>
<organism evidence="2 3">
    <name type="scientific">Candidatus Eubacterium avistercoris</name>
    <dbReference type="NCBI Taxonomy" id="2838567"/>
    <lineage>
        <taxon>Bacteria</taxon>
        <taxon>Bacillati</taxon>
        <taxon>Bacillota</taxon>
        <taxon>Clostridia</taxon>
        <taxon>Eubacteriales</taxon>
        <taxon>Eubacteriaceae</taxon>
        <taxon>Eubacterium</taxon>
    </lineage>
</organism>
<accession>A0A9D2IGH5</accession>
<comment type="caution">
    <text evidence="2">The sequence shown here is derived from an EMBL/GenBank/DDBJ whole genome shotgun (WGS) entry which is preliminary data.</text>
</comment>
<dbReference type="Pfam" id="PF06207">
    <property type="entry name" value="DUF1002"/>
    <property type="match status" value="1"/>
</dbReference>
<feature type="non-terminal residue" evidence="2">
    <location>
        <position position="1"/>
    </location>
</feature>
<dbReference type="InterPro" id="IPR009343">
    <property type="entry name" value="DUF1002"/>
</dbReference>
<name>A0A9D2IGH5_9FIRM</name>
<reference evidence="2" key="2">
    <citation type="submission" date="2021-04" db="EMBL/GenBank/DDBJ databases">
        <authorList>
            <person name="Gilroy R."/>
        </authorList>
    </citation>
    <scope>NUCLEOTIDE SEQUENCE</scope>
    <source>
        <strain evidence="2">CHK192-9172</strain>
    </source>
</reference>
<evidence type="ECO:0000256" key="1">
    <source>
        <dbReference type="SAM" id="Coils"/>
    </source>
</evidence>
<proteinExistence type="predicted"/>
<reference evidence="2" key="1">
    <citation type="journal article" date="2021" name="PeerJ">
        <title>Extensive microbial diversity within the chicken gut microbiome revealed by metagenomics and culture.</title>
        <authorList>
            <person name="Gilroy R."/>
            <person name="Ravi A."/>
            <person name="Getino M."/>
            <person name="Pursley I."/>
            <person name="Horton D.L."/>
            <person name="Alikhan N.F."/>
            <person name="Baker D."/>
            <person name="Gharbi K."/>
            <person name="Hall N."/>
            <person name="Watson M."/>
            <person name="Adriaenssens E.M."/>
            <person name="Foster-Nyarko E."/>
            <person name="Jarju S."/>
            <person name="Secka A."/>
            <person name="Antonio M."/>
            <person name="Oren A."/>
            <person name="Chaudhuri R.R."/>
            <person name="La Ragione R."/>
            <person name="Hildebrand F."/>
            <person name="Pallen M.J."/>
        </authorList>
    </citation>
    <scope>NUCLEOTIDE SEQUENCE</scope>
    <source>
        <strain evidence="2">CHK192-9172</strain>
    </source>
</reference>